<dbReference type="Proteomes" id="UP000183945">
    <property type="component" value="Unassembled WGS sequence"/>
</dbReference>
<keyword evidence="3" id="KW-1185">Reference proteome</keyword>
<dbReference type="AlphaFoldDB" id="A0A1M5IMT7"/>
<sequence length="62" mass="7068">MQVPLLYLIQKASENSENLAYQLGFFVGSNLYAILGGLLIFAIIVVFILIRIIRQNRKSLRD</sequence>
<evidence type="ECO:0000313" key="3">
    <source>
        <dbReference type="Proteomes" id="UP000183945"/>
    </source>
</evidence>
<dbReference type="EMBL" id="FQVT01000008">
    <property type="protein sequence ID" value="SHG29113.1"/>
    <property type="molecule type" value="Genomic_DNA"/>
</dbReference>
<dbReference type="STRING" id="1073325.SAMN05444483_10838"/>
<dbReference type="RefSeq" id="WP_072880142.1">
    <property type="nucleotide sequence ID" value="NZ_FQVT01000008.1"/>
</dbReference>
<accession>A0A1M5IMT7</accession>
<feature type="transmembrane region" description="Helical" evidence="1">
    <location>
        <begin position="31"/>
        <end position="53"/>
    </location>
</feature>
<proteinExistence type="predicted"/>
<keyword evidence="1" id="KW-1133">Transmembrane helix</keyword>
<gene>
    <name evidence="2" type="ORF">SAMN05444483_10838</name>
</gene>
<organism evidence="2 3">
    <name type="scientific">Salegentibacter echinorum</name>
    <dbReference type="NCBI Taxonomy" id="1073325"/>
    <lineage>
        <taxon>Bacteria</taxon>
        <taxon>Pseudomonadati</taxon>
        <taxon>Bacteroidota</taxon>
        <taxon>Flavobacteriia</taxon>
        <taxon>Flavobacteriales</taxon>
        <taxon>Flavobacteriaceae</taxon>
        <taxon>Salegentibacter</taxon>
    </lineage>
</organism>
<reference evidence="3" key="1">
    <citation type="submission" date="2016-11" db="EMBL/GenBank/DDBJ databases">
        <authorList>
            <person name="Varghese N."/>
            <person name="Submissions S."/>
        </authorList>
    </citation>
    <scope>NUCLEOTIDE SEQUENCE [LARGE SCALE GENOMIC DNA]</scope>
    <source>
        <strain evidence="3">DSM 24579</strain>
    </source>
</reference>
<keyword evidence="1" id="KW-0812">Transmembrane</keyword>
<name>A0A1M5IMT7_SALEC</name>
<keyword evidence="1" id="KW-0472">Membrane</keyword>
<evidence type="ECO:0000313" key="2">
    <source>
        <dbReference type="EMBL" id="SHG29113.1"/>
    </source>
</evidence>
<evidence type="ECO:0000256" key="1">
    <source>
        <dbReference type="SAM" id="Phobius"/>
    </source>
</evidence>
<protein>
    <submittedName>
        <fullName evidence="2">Uncharacterized protein</fullName>
    </submittedName>
</protein>